<proteinExistence type="predicted"/>
<evidence type="ECO:0000313" key="2">
    <source>
        <dbReference type="Proteomes" id="UP000515152"/>
    </source>
</evidence>
<name>A0A6P8GUR3_CLUHA</name>
<dbReference type="CDD" id="cd00037">
    <property type="entry name" value="CLECT"/>
    <property type="match status" value="1"/>
</dbReference>
<dbReference type="CTD" id="101885312"/>
<dbReference type="SMART" id="SM00034">
    <property type="entry name" value="CLECT"/>
    <property type="match status" value="2"/>
</dbReference>
<dbReference type="Pfam" id="PF00059">
    <property type="entry name" value="Lectin_C"/>
    <property type="match status" value="2"/>
</dbReference>
<evidence type="ECO:0000313" key="3">
    <source>
        <dbReference type="RefSeq" id="XP_031439252.1"/>
    </source>
</evidence>
<protein>
    <submittedName>
        <fullName evidence="3">Macrophage mannose receptor 1</fullName>
    </submittedName>
</protein>
<dbReference type="InterPro" id="IPR001304">
    <property type="entry name" value="C-type_lectin-like"/>
</dbReference>
<dbReference type="PANTHER" id="PTHR45784">
    <property type="entry name" value="C-TYPE LECTIN DOMAIN FAMILY 20 MEMBER A-RELATED"/>
    <property type="match status" value="1"/>
</dbReference>
<dbReference type="OrthoDB" id="5858677at2759"/>
<dbReference type="PANTHER" id="PTHR45784:SF8">
    <property type="entry name" value="C-TYPE MANNOSE RECEPTOR 2-RELATED"/>
    <property type="match status" value="1"/>
</dbReference>
<dbReference type="Proteomes" id="UP000515152">
    <property type="component" value="Chromosome 16"/>
</dbReference>
<dbReference type="InterPro" id="IPR016187">
    <property type="entry name" value="CTDL_fold"/>
</dbReference>
<dbReference type="InterPro" id="IPR016186">
    <property type="entry name" value="C-type_lectin-like/link_sf"/>
</dbReference>
<reference evidence="3" key="1">
    <citation type="submission" date="2025-08" db="UniProtKB">
        <authorList>
            <consortium name="RefSeq"/>
        </authorList>
    </citation>
    <scope>IDENTIFICATION</scope>
</reference>
<evidence type="ECO:0000259" key="1">
    <source>
        <dbReference type="PROSITE" id="PS50041"/>
    </source>
</evidence>
<dbReference type="GeneID" id="116224203"/>
<dbReference type="AlphaFoldDB" id="A0A6P8GUR3"/>
<keyword evidence="2" id="KW-1185">Reference proteome</keyword>
<dbReference type="SUPFAM" id="SSF56436">
    <property type="entry name" value="C-type lectin-like"/>
    <property type="match status" value="2"/>
</dbReference>
<feature type="domain" description="C-type lectin" evidence="1">
    <location>
        <begin position="142"/>
        <end position="259"/>
    </location>
</feature>
<dbReference type="RefSeq" id="XP_031439252.1">
    <property type="nucleotide sequence ID" value="XM_031583392.2"/>
</dbReference>
<sequence>MRATPVFVLWVVFGGLALGVRVRKHFLVNVPMTWKDARSYCRQYYSDLSTIITDSENYILNVNLVLSSAKIAWIGLHRCHPQSAETCITSPWEWSDGDVSTYSDWDYGEPNSEANSESCVELWYLTGEWNDQNCYNTNAFFCFKWSGEIILVTERMSWEEALLYCREKYTDLASLLTDTDMALADEKASNAQTAQVWTSLRFLAGEWLWVSETQEADQKFTQGNLSSCPAHPYSCGARSRNGSRWENQDCQEKLNFLCYRA</sequence>
<keyword evidence="3" id="KW-0675">Receptor</keyword>
<dbReference type="KEGG" id="char:116224203"/>
<dbReference type="PROSITE" id="PS50041">
    <property type="entry name" value="C_TYPE_LECTIN_2"/>
    <property type="match status" value="2"/>
</dbReference>
<organism evidence="2 3">
    <name type="scientific">Clupea harengus</name>
    <name type="common">Atlantic herring</name>
    <dbReference type="NCBI Taxonomy" id="7950"/>
    <lineage>
        <taxon>Eukaryota</taxon>
        <taxon>Metazoa</taxon>
        <taxon>Chordata</taxon>
        <taxon>Craniata</taxon>
        <taxon>Vertebrata</taxon>
        <taxon>Euteleostomi</taxon>
        <taxon>Actinopterygii</taxon>
        <taxon>Neopterygii</taxon>
        <taxon>Teleostei</taxon>
        <taxon>Clupei</taxon>
        <taxon>Clupeiformes</taxon>
        <taxon>Clupeoidei</taxon>
        <taxon>Clupeidae</taxon>
        <taxon>Clupea</taxon>
    </lineage>
</organism>
<dbReference type="Gene3D" id="3.10.100.10">
    <property type="entry name" value="Mannose-Binding Protein A, subunit A"/>
    <property type="match status" value="2"/>
</dbReference>
<gene>
    <name evidence="3" type="primary">nitr3r.1l</name>
</gene>
<feature type="domain" description="C-type lectin" evidence="1">
    <location>
        <begin position="25"/>
        <end position="143"/>
    </location>
</feature>
<accession>A0A6P8GUR3</accession>